<dbReference type="AlphaFoldDB" id="A0A8H6DRF7"/>
<feature type="compositionally biased region" description="Polar residues" evidence="1">
    <location>
        <begin position="34"/>
        <end position="43"/>
    </location>
</feature>
<name>A0A8H6DRF7_COCSA</name>
<sequence>MVKGLESNFGNIFVVTTDTTSRLPIWITRQVPSMKSTEGSRQASMRGAMDRDHQEELSTETTKKSYREANILGVKLICGYLLGVEIAVR</sequence>
<dbReference type="EMBL" id="WNKQ01000020">
    <property type="protein sequence ID" value="KAF5845088.1"/>
    <property type="molecule type" value="Genomic_DNA"/>
</dbReference>
<feature type="compositionally biased region" description="Basic and acidic residues" evidence="1">
    <location>
        <begin position="48"/>
        <end position="62"/>
    </location>
</feature>
<evidence type="ECO:0000313" key="3">
    <source>
        <dbReference type="Proteomes" id="UP000624244"/>
    </source>
</evidence>
<reference evidence="2" key="1">
    <citation type="submission" date="2019-11" db="EMBL/GenBank/DDBJ databases">
        <title>Bipolaris sorokiniana Genome sequencing.</title>
        <authorList>
            <person name="Wang H."/>
        </authorList>
    </citation>
    <scope>NUCLEOTIDE SEQUENCE</scope>
</reference>
<evidence type="ECO:0000313" key="2">
    <source>
        <dbReference type="EMBL" id="KAF5845088.1"/>
    </source>
</evidence>
<comment type="caution">
    <text evidence="2">The sequence shown here is derived from an EMBL/GenBank/DDBJ whole genome shotgun (WGS) entry which is preliminary data.</text>
</comment>
<evidence type="ECO:0000256" key="1">
    <source>
        <dbReference type="SAM" id="MobiDB-lite"/>
    </source>
</evidence>
<organism evidence="2 3">
    <name type="scientific">Cochliobolus sativus</name>
    <name type="common">Common root rot and spot blotch fungus</name>
    <name type="synonym">Bipolaris sorokiniana</name>
    <dbReference type="NCBI Taxonomy" id="45130"/>
    <lineage>
        <taxon>Eukaryota</taxon>
        <taxon>Fungi</taxon>
        <taxon>Dikarya</taxon>
        <taxon>Ascomycota</taxon>
        <taxon>Pezizomycotina</taxon>
        <taxon>Dothideomycetes</taxon>
        <taxon>Pleosporomycetidae</taxon>
        <taxon>Pleosporales</taxon>
        <taxon>Pleosporineae</taxon>
        <taxon>Pleosporaceae</taxon>
        <taxon>Bipolaris</taxon>
    </lineage>
</organism>
<proteinExistence type="predicted"/>
<protein>
    <submittedName>
        <fullName evidence="2">Uncharacterized protein</fullName>
    </submittedName>
</protein>
<accession>A0A8H6DRF7</accession>
<feature type="region of interest" description="Disordered" evidence="1">
    <location>
        <begin position="34"/>
        <end position="62"/>
    </location>
</feature>
<gene>
    <name evidence="2" type="ORF">GGP41_001137</name>
</gene>
<dbReference type="Proteomes" id="UP000624244">
    <property type="component" value="Unassembled WGS sequence"/>
</dbReference>